<dbReference type="Proteomes" id="UP000431826">
    <property type="component" value="Unassembled WGS sequence"/>
</dbReference>
<evidence type="ECO:0000313" key="3">
    <source>
        <dbReference type="Proteomes" id="UP000431826"/>
    </source>
</evidence>
<gene>
    <name evidence="2" type="ORF">Stube_69390</name>
</gene>
<dbReference type="InterPro" id="IPR006119">
    <property type="entry name" value="Resolv_N"/>
</dbReference>
<proteinExistence type="predicted"/>
<dbReference type="AlphaFoldDB" id="A0A640V7U2"/>
<dbReference type="SUPFAM" id="SSF53041">
    <property type="entry name" value="Resolvase-like"/>
    <property type="match status" value="1"/>
</dbReference>
<dbReference type="OrthoDB" id="3873778at2"/>
<dbReference type="EMBL" id="BLIR01000003">
    <property type="protein sequence ID" value="GFE42266.1"/>
    <property type="molecule type" value="Genomic_DNA"/>
</dbReference>
<dbReference type="GeneID" id="96287979"/>
<evidence type="ECO:0000259" key="1">
    <source>
        <dbReference type="Pfam" id="PF00239"/>
    </source>
</evidence>
<name>A0A640V7U2_9ACTN</name>
<dbReference type="RefSeq" id="WP_159749535.1">
    <property type="nucleotide sequence ID" value="NZ_BLIR01000003.1"/>
</dbReference>
<reference evidence="2 3" key="1">
    <citation type="submission" date="2019-12" db="EMBL/GenBank/DDBJ databases">
        <title>Whole genome shotgun sequence of Streptomyces tubercidicus NBRC 13090.</title>
        <authorList>
            <person name="Ichikawa N."/>
            <person name="Kimura A."/>
            <person name="Kitahashi Y."/>
            <person name="Komaki H."/>
            <person name="Tamura T."/>
        </authorList>
    </citation>
    <scope>NUCLEOTIDE SEQUENCE [LARGE SCALE GENOMIC DNA]</scope>
    <source>
        <strain evidence="2 3">NBRC 13090</strain>
    </source>
</reference>
<dbReference type="GO" id="GO:0000150">
    <property type="term" value="F:DNA strand exchange activity"/>
    <property type="evidence" value="ECO:0007669"/>
    <property type="project" value="InterPro"/>
</dbReference>
<dbReference type="InterPro" id="IPR036162">
    <property type="entry name" value="Resolvase-like_N_sf"/>
</dbReference>
<organism evidence="2 3">
    <name type="scientific">Streptomyces tubercidicus</name>
    <dbReference type="NCBI Taxonomy" id="47759"/>
    <lineage>
        <taxon>Bacteria</taxon>
        <taxon>Bacillati</taxon>
        <taxon>Actinomycetota</taxon>
        <taxon>Actinomycetes</taxon>
        <taxon>Kitasatosporales</taxon>
        <taxon>Streptomycetaceae</taxon>
        <taxon>Streptomyces</taxon>
    </lineage>
</organism>
<comment type="caution">
    <text evidence="2">The sequence shown here is derived from an EMBL/GenBank/DDBJ whole genome shotgun (WGS) entry which is preliminary data.</text>
</comment>
<keyword evidence="3" id="KW-1185">Reference proteome</keyword>
<dbReference type="GO" id="GO:0003677">
    <property type="term" value="F:DNA binding"/>
    <property type="evidence" value="ECO:0007669"/>
    <property type="project" value="InterPro"/>
</dbReference>
<dbReference type="Gene3D" id="3.40.50.1390">
    <property type="entry name" value="Resolvase, N-terminal catalytic domain"/>
    <property type="match status" value="1"/>
</dbReference>
<feature type="domain" description="Resolvase/invertase-type recombinase catalytic" evidence="1">
    <location>
        <begin position="16"/>
        <end position="112"/>
    </location>
</feature>
<sequence length="124" mass="13169">MKFTAANGSAPRVAMYLRCYPGDIWQLATHQDALADYARQLGVPEPIVFMDNGFSSRVPRPALGSLVSSVESGVYDVVLVVGLFAFSLDGCSACEVVQRLQGAGCKVVEIPSPHSPQPADTRAA</sequence>
<evidence type="ECO:0000313" key="2">
    <source>
        <dbReference type="EMBL" id="GFE42266.1"/>
    </source>
</evidence>
<dbReference type="Pfam" id="PF00239">
    <property type="entry name" value="Resolvase"/>
    <property type="match status" value="1"/>
</dbReference>
<protein>
    <recommendedName>
        <fullName evidence="1">Resolvase/invertase-type recombinase catalytic domain-containing protein</fullName>
    </recommendedName>
</protein>
<accession>A0A640V7U2</accession>